<sequence length="79" mass="9319">MGSKRTIITLSEEDKMWLEGYSKAFNLSVAEVIRQGIKRLRETHESEAYHKLVENTRGIWKEGDGLKYQMDIRSEWESQ</sequence>
<comment type="caution">
    <text evidence="1">The sequence shown here is derived from an EMBL/GenBank/DDBJ whole genome shotgun (WGS) entry which is preliminary data.</text>
</comment>
<accession>X0UU12</accession>
<proteinExistence type="predicted"/>
<dbReference type="EMBL" id="BARS01025876">
    <property type="protein sequence ID" value="GAG09220.1"/>
    <property type="molecule type" value="Genomic_DNA"/>
</dbReference>
<evidence type="ECO:0008006" key="2">
    <source>
        <dbReference type="Google" id="ProtNLM"/>
    </source>
</evidence>
<name>X0UU12_9ZZZZ</name>
<gene>
    <name evidence="1" type="ORF">S01H1_40841</name>
</gene>
<dbReference type="AlphaFoldDB" id="X0UU12"/>
<evidence type="ECO:0000313" key="1">
    <source>
        <dbReference type="EMBL" id="GAG09220.1"/>
    </source>
</evidence>
<protein>
    <recommendedName>
        <fullName evidence="2">Ribbon-helix-helix protein CopG domain-containing protein</fullName>
    </recommendedName>
</protein>
<organism evidence="1">
    <name type="scientific">marine sediment metagenome</name>
    <dbReference type="NCBI Taxonomy" id="412755"/>
    <lineage>
        <taxon>unclassified sequences</taxon>
        <taxon>metagenomes</taxon>
        <taxon>ecological metagenomes</taxon>
    </lineage>
</organism>
<reference evidence="1" key="1">
    <citation type="journal article" date="2014" name="Front. Microbiol.">
        <title>High frequency of phylogenetically diverse reductive dehalogenase-homologous genes in deep subseafloor sedimentary metagenomes.</title>
        <authorList>
            <person name="Kawai M."/>
            <person name="Futagami T."/>
            <person name="Toyoda A."/>
            <person name="Takaki Y."/>
            <person name="Nishi S."/>
            <person name="Hori S."/>
            <person name="Arai W."/>
            <person name="Tsubouchi T."/>
            <person name="Morono Y."/>
            <person name="Uchiyama I."/>
            <person name="Ito T."/>
            <person name="Fujiyama A."/>
            <person name="Inagaki F."/>
            <person name="Takami H."/>
        </authorList>
    </citation>
    <scope>NUCLEOTIDE SEQUENCE</scope>
    <source>
        <strain evidence="1">Expedition CK06-06</strain>
    </source>
</reference>